<comment type="similarity">
    <text evidence="2">Belongs to the prokaryotic/mitochondrial release factor family.</text>
</comment>
<organism evidence="7 8">
    <name type="scientific">Aphis glycines</name>
    <name type="common">Soybean aphid</name>
    <dbReference type="NCBI Taxonomy" id="307491"/>
    <lineage>
        <taxon>Eukaryota</taxon>
        <taxon>Metazoa</taxon>
        <taxon>Ecdysozoa</taxon>
        <taxon>Arthropoda</taxon>
        <taxon>Hexapoda</taxon>
        <taxon>Insecta</taxon>
        <taxon>Pterygota</taxon>
        <taxon>Neoptera</taxon>
        <taxon>Paraneoptera</taxon>
        <taxon>Hemiptera</taxon>
        <taxon>Sternorrhyncha</taxon>
        <taxon>Aphidomorpha</taxon>
        <taxon>Aphidoidea</taxon>
        <taxon>Aphididae</taxon>
        <taxon>Aphidini</taxon>
        <taxon>Aphis</taxon>
        <taxon>Aphis</taxon>
    </lineage>
</organism>
<keyword evidence="4" id="KW-0496">Mitochondrion</keyword>
<dbReference type="Pfam" id="PF00472">
    <property type="entry name" value="RF-1"/>
    <property type="match status" value="1"/>
</dbReference>
<proteinExistence type="inferred from homology"/>
<feature type="domain" description="Complex 1 LYR protein" evidence="6">
    <location>
        <begin position="69"/>
        <end position="124"/>
    </location>
</feature>
<dbReference type="AlphaFoldDB" id="A0A6G0TS82"/>
<evidence type="ECO:0000256" key="2">
    <source>
        <dbReference type="ARBA" id="ARBA00010835"/>
    </source>
</evidence>
<evidence type="ECO:0000256" key="1">
    <source>
        <dbReference type="ARBA" id="ARBA00004173"/>
    </source>
</evidence>
<dbReference type="PANTHER" id="PTHR46203">
    <property type="entry name" value="PROBABLE PEPTIDE CHAIN RELEASE FACTOR C12ORF65"/>
    <property type="match status" value="1"/>
</dbReference>
<evidence type="ECO:0000256" key="4">
    <source>
        <dbReference type="ARBA" id="ARBA00023128"/>
    </source>
</evidence>
<reference evidence="7 8" key="1">
    <citation type="submission" date="2019-08" db="EMBL/GenBank/DDBJ databases">
        <title>The genome of the soybean aphid Biotype 1, its phylome, world population structure and adaptation to the North American continent.</title>
        <authorList>
            <person name="Giordano R."/>
            <person name="Donthu R.K."/>
            <person name="Hernandez A.G."/>
            <person name="Wright C.L."/>
            <person name="Zimin A.V."/>
        </authorList>
    </citation>
    <scope>NUCLEOTIDE SEQUENCE [LARGE SCALE GENOMIC DNA]</scope>
    <source>
        <tissue evidence="7">Whole aphids</tissue>
    </source>
</reference>
<dbReference type="InterPro" id="IPR008011">
    <property type="entry name" value="Complex1_LYR_dom"/>
</dbReference>
<dbReference type="GO" id="GO:0003747">
    <property type="term" value="F:translation release factor activity"/>
    <property type="evidence" value="ECO:0007669"/>
    <property type="project" value="InterPro"/>
</dbReference>
<evidence type="ECO:0000313" key="8">
    <source>
        <dbReference type="Proteomes" id="UP000475862"/>
    </source>
</evidence>
<dbReference type="Gene3D" id="3.30.160.20">
    <property type="match status" value="1"/>
</dbReference>
<keyword evidence="8" id="KW-1185">Reference proteome</keyword>
<evidence type="ECO:0000256" key="3">
    <source>
        <dbReference type="ARBA" id="ARBA00022946"/>
    </source>
</evidence>
<gene>
    <name evidence="7" type="ORF">AGLY_006532</name>
</gene>
<feature type="domain" description="Prokaryotic-type class I peptide chain release factors" evidence="5">
    <location>
        <begin position="174"/>
        <end position="267"/>
    </location>
</feature>
<sequence length="283" mass="32773">MGYDTVPTWYLDNTTTREFILSLEIKISVVCNPAIPGYSLCLTGHRYSNVLKFAEKQYLFTEMTITHLQVKQLYKELLKYGSSLKLTDKNYYKIRIKQEFLNNKQLVKQEEIKFFYDKGQELLKRNVYVSIISMYSLLCKALPFNTISVKSARGISLTLFNKKQTIDRSKVPIINENELEEMFVKGSGPGGSAVNKNANCVVLKHKPTGIVIKCHESRCVEDNRKIARDKLAIKLDVIENGDESVEAQKKAIMEKKNAQKEWKRKKLETLKRDWIERESSFKP</sequence>
<protein>
    <submittedName>
        <fullName evidence="7">Uncharacterized protein</fullName>
    </submittedName>
</protein>
<comment type="subcellular location">
    <subcellularLocation>
        <location evidence="1">Mitochondrion</location>
    </subcellularLocation>
</comment>
<comment type="caution">
    <text evidence="7">The sequence shown here is derived from an EMBL/GenBank/DDBJ whole genome shotgun (WGS) entry which is preliminary data.</text>
</comment>
<dbReference type="InterPro" id="IPR052405">
    <property type="entry name" value="Mito_Transl_Release_Factor"/>
</dbReference>
<evidence type="ECO:0000313" key="7">
    <source>
        <dbReference type="EMBL" id="KAE9537509.1"/>
    </source>
</evidence>
<dbReference type="EMBL" id="VYZN01000018">
    <property type="protein sequence ID" value="KAE9537509.1"/>
    <property type="molecule type" value="Genomic_DNA"/>
</dbReference>
<dbReference type="GO" id="GO:0005739">
    <property type="term" value="C:mitochondrion"/>
    <property type="evidence" value="ECO:0007669"/>
    <property type="project" value="UniProtKB-SubCell"/>
</dbReference>
<evidence type="ECO:0000259" key="6">
    <source>
        <dbReference type="Pfam" id="PF05347"/>
    </source>
</evidence>
<dbReference type="SUPFAM" id="SSF75620">
    <property type="entry name" value="Release factor"/>
    <property type="match status" value="1"/>
</dbReference>
<name>A0A6G0TS82_APHGL</name>
<dbReference type="PANTHER" id="PTHR46203:SF1">
    <property type="entry name" value="MITOCHONDRIAL TRANSLATION RELEASE FACTOR IN RESCUE"/>
    <property type="match status" value="1"/>
</dbReference>
<keyword evidence="3" id="KW-0809">Transit peptide</keyword>
<accession>A0A6G0TS82</accession>
<dbReference type="InterPro" id="IPR045853">
    <property type="entry name" value="Pep_chain_release_fac_I_sf"/>
</dbReference>
<dbReference type="OrthoDB" id="277888at2759"/>
<dbReference type="Pfam" id="PF05347">
    <property type="entry name" value="Complex1_LYR"/>
    <property type="match status" value="1"/>
</dbReference>
<evidence type="ECO:0000259" key="5">
    <source>
        <dbReference type="Pfam" id="PF00472"/>
    </source>
</evidence>
<dbReference type="InterPro" id="IPR000352">
    <property type="entry name" value="Pep_chain_release_fac_I"/>
</dbReference>
<dbReference type="Proteomes" id="UP000475862">
    <property type="component" value="Unassembled WGS sequence"/>
</dbReference>